<name>A0A8H4Q592_9HYPO</name>
<dbReference type="InterPro" id="IPR036869">
    <property type="entry name" value="J_dom_sf"/>
</dbReference>
<feature type="compositionally biased region" description="Low complexity" evidence="1">
    <location>
        <begin position="28"/>
        <end position="41"/>
    </location>
</feature>
<feature type="region of interest" description="Disordered" evidence="1">
    <location>
        <begin position="234"/>
        <end position="263"/>
    </location>
</feature>
<reference evidence="3 4" key="1">
    <citation type="journal article" date="2020" name="G3 (Bethesda)">
        <title>Genetic Underpinnings of Host Manipulation by Ophiocordyceps as Revealed by Comparative Transcriptomics.</title>
        <authorList>
            <person name="Will I."/>
            <person name="Das B."/>
            <person name="Trinh T."/>
            <person name="Brachmann A."/>
            <person name="Ohm R.A."/>
            <person name="de Bekker C."/>
        </authorList>
    </citation>
    <scope>NUCLEOTIDE SEQUENCE [LARGE SCALE GENOMIC DNA]</scope>
    <source>
        <strain evidence="3 4">EC05</strain>
    </source>
</reference>
<dbReference type="SUPFAM" id="SSF46565">
    <property type="entry name" value="Chaperone J-domain"/>
    <property type="match status" value="1"/>
</dbReference>
<dbReference type="AlphaFoldDB" id="A0A8H4Q592"/>
<evidence type="ECO:0000313" key="4">
    <source>
        <dbReference type="Proteomes" id="UP000562929"/>
    </source>
</evidence>
<evidence type="ECO:0000259" key="2">
    <source>
        <dbReference type="PROSITE" id="PS50076"/>
    </source>
</evidence>
<gene>
    <name evidence="3" type="ORF">GQ602_005228</name>
</gene>
<feature type="domain" description="J" evidence="2">
    <location>
        <begin position="42"/>
        <end position="109"/>
    </location>
</feature>
<sequence>MRPNLVTALYHAYGPPLSKPIPLRRHQSSSSPPQWPNSSHPTPYDILSAPRNETYCKARFCQLVKLYHPDSQNLSSLPSAIRLERYRLVVAANDILADPTKRRLYDEHGIGWVHGRRSGGAVDEDWRRRPGSAAGNATWEDWHAWHEARRRRDADPSAAQHETGNVKVSTVLIHFVIIFTAFKLLVPESSSAKRLRLAEQQTAAIGDEIRRTTEATAGRSMDERVHQFLRYRQDDEKLRHRRNANHRVSTPSTDVVKPSNRST</sequence>
<dbReference type="OrthoDB" id="445556at2759"/>
<dbReference type="InterPro" id="IPR018253">
    <property type="entry name" value="DnaJ_domain_CS"/>
</dbReference>
<dbReference type="Proteomes" id="UP000562929">
    <property type="component" value="Unassembled WGS sequence"/>
</dbReference>
<accession>A0A8H4Q592</accession>
<dbReference type="EMBL" id="JAACLJ010000005">
    <property type="protein sequence ID" value="KAF4585923.1"/>
    <property type="molecule type" value="Genomic_DNA"/>
</dbReference>
<dbReference type="PRINTS" id="PR00625">
    <property type="entry name" value="JDOMAIN"/>
</dbReference>
<proteinExistence type="predicted"/>
<keyword evidence="4" id="KW-1185">Reference proteome</keyword>
<evidence type="ECO:0000256" key="1">
    <source>
        <dbReference type="SAM" id="MobiDB-lite"/>
    </source>
</evidence>
<dbReference type="CDD" id="cd03143">
    <property type="entry name" value="A4_beta-galactosidase_middle_domain"/>
    <property type="match status" value="1"/>
</dbReference>
<evidence type="ECO:0000313" key="3">
    <source>
        <dbReference type="EMBL" id="KAF4585923.1"/>
    </source>
</evidence>
<protein>
    <submittedName>
        <fullName evidence="3">Hsp40 co-chaperone Jid1</fullName>
    </submittedName>
</protein>
<organism evidence="3 4">
    <name type="scientific">Ophiocordyceps camponoti-floridani</name>
    <dbReference type="NCBI Taxonomy" id="2030778"/>
    <lineage>
        <taxon>Eukaryota</taxon>
        <taxon>Fungi</taxon>
        <taxon>Dikarya</taxon>
        <taxon>Ascomycota</taxon>
        <taxon>Pezizomycotina</taxon>
        <taxon>Sordariomycetes</taxon>
        <taxon>Hypocreomycetidae</taxon>
        <taxon>Hypocreales</taxon>
        <taxon>Ophiocordycipitaceae</taxon>
        <taxon>Ophiocordyceps</taxon>
    </lineage>
</organism>
<dbReference type="Pfam" id="PF00226">
    <property type="entry name" value="DnaJ"/>
    <property type="match status" value="1"/>
</dbReference>
<dbReference type="InterPro" id="IPR001623">
    <property type="entry name" value="DnaJ_domain"/>
</dbReference>
<comment type="caution">
    <text evidence="3">The sequence shown here is derived from an EMBL/GenBank/DDBJ whole genome shotgun (WGS) entry which is preliminary data.</text>
</comment>
<dbReference type="PROSITE" id="PS50076">
    <property type="entry name" value="DNAJ_2"/>
    <property type="match status" value="1"/>
</dbReference>
<feature type="compositionally biased region" description="Polar residues" evidence="1">
    <location>
        <begin position="246"/>
        <end position="263"/>
    </location>
</feature>
<dbReference type="PROSITE" id="PS00636">
    <property type="entry name" value="DNAJ_1"/>
    <property type="match status" value="1"/>
</dbReference>
<dbReference type="Gene3D" id="1.10.287.110">
    <property type="entry name" value="DnaJ domain"/>
    <property type="match status" value="1"/>
</dbReference>
<feature type="region of interest" description="Disordered" evidence="1">
    <location>
        <begin position="20"/>
        <end position="44"/>
    </location>
</feature>